<protein>
    <recommendedName>
        <fullName evidence="1">FBD domain-containing protein</fullName>
    </recommendedName>
</protein>
<organism evidence="2 3">
    <name type="scientific">Eutrema salsugineum</name>
    <name type="common">Saltwater cress</name>
    <name type="synonym">Sisymbrium salsugineum</name>
    <dbReference type="NCBI Taxonomy" id="72664"/>
    <lineage>
        <taxon>Eukaryota</taxon>
        <taxon>Viridiplantae</taxon>
        <taxon>Streptophyta</taxon>
        <taxon>Embryophyta</taxon>
        <taxon>Tracheophyta</taxon>
        <taxon>Spermatophyta</taxon>
        <taxon>Magnoliopsida</taxon>
        <taxon>eudicotyledons</taxon>
        <taxon>Gunneridae</taxon>
        <taxon>Pentapetalae</taxon>
        <taxon>rosids</taxon>
        <taxon>malvids</taxon>
        <taxon>Brassicales</taxon>
        <taxon>Brassicaceae</taxon>
        <taxon>Eutremeae</taxon>
        <taxon>Eutrema</taxon>
    </lineage>
</organism>
<dbReference type="OMA" id="AATEEHN"/>
<name>V4LQ86_EUTSA</name>
<dbReference type="Pfam" id="PF08387">
    <property type="entry name" value="FBD"/>
    <property type="match status" value="1"/>
</dbReference>
<dbReference type="InterPro" id="IPR006566">
    <property type="entry name" value="FBD"/>
</dbReference>
<keyword evidence="3" id="KW-1185">Reference proteome</keyword>
<accession>V4LQ86</accession>
<reference evidence="2 3" key="1">
    <citation type="journal article" date="2013" name="Front. Plant Sci.">
        <title>The Reference Genome of the Halophytic Plant Eutrema salsugineum.</title>
        <authorList>
            <person name="Yang R."/>
            <person name="Jarvis D.E."/>
            <person name="Chen H."/>
            <person name="Beilstein M.A."/>
            <person name="Grimwood J."/>
            <person name="Jenkins J."/>
            <person name="Shu S."/>
            <person name="Prochnik S."/>
            <person name="Xin M."/>
            <person name="Ma C."/>
            <person name="Schmutz J."/>
            <person name="Wing R.A."/>
            <person name="Mitchell-Olds T."/>
            <person name="Schumaker K.S."/>
            <person name="Wang X."/>
        </authorList>
    </citation>
    <scope>NUCLEOTIDE SEQUENCE [LARGE SCALE GENOMIC DNA]</scope>
</reference>
<evidence type="ECO:0000259" key="1">
    <source>
        <dbReference type="Pfam" id="PF08387"/>
    </source>
</evidence>
<dbReference type="Proteomes" id="UP000030689">
    <property type="component" value="Unassembled WGS sequence"/>
</dbReference>
<feature type="domain" description="FBD" evidence="1">
    <location>
        <begin position="146"/>
        <end position="183"/>
    </location>
</feature>
<proteinExistence type="predicted"/>
<sequence length="188" mass="21562">MHGRELVLEDFGLVTKQFTLDLPNIQFFKYSGNFHYFEFLKVSKIMEEAFLGAATEEHNEATGTALCGLLYGLSSVKKLTVCPLLIKMIKDSEDPVQLRAPMETRHLVIKTNLVPDGFKMLPPIPEPTTNPGFNPETYWTHVPSHECLKKTLKVVEVRDFTGGTYEFHFLRFLIRWGLVLEKVDLYLP</sequence>
<dbReference type="STRING" id="72664.V4LQ86"/>
<dbReference type="Gramene" id="ESQ44637">
    <property type="protein sequence ID" value="ESQ44637"/>
    <property type="gene ID" value="EUTSA_v10003319mg"/>
</dbReference>
<gene>
    <name evidence="2" type="ORF">EUTSA_v10003319mg</name>
</gene>
<dbReference type="EMBL" id="KI517441">
    <property type="protein sequence ID" value="ESQ44637.1"/>
    <property type="molecule type" value="Genomic_DNA"/>
</dbReference>
<evidence type="ECO:0000313" key="2">
    <source>
        <dbReference type="EMBL" id="ESQ44637.1"/>
    </source>
</evidence>
<evidence type="ECO:0000313" key="3">
    <source>
        <dbReference type="Proteomes" id="UP000030689"/>
    </source>
</evidence>
<dbReference type="AlphaFoldDB" id="V4LQ86"/>
<dbReference type="KEGG" id="eus:EUTSA_v10003319mg"/>